<dbReference type="EMBL" id="VXOY01000009">
    <property type="protein sequence ID" value="MYE38054.1"/>
    <property type="molecule type" value="Genomic_DNA"/>
</dbReference>
<evidence type="ECO:0000256" key="6">
    <source>
        <dbReference type="SAM" id="MobiDB-lite"/>
    </source>
</evidence>
<dbReference type="GO" id="GO:0140662">
    <property type="term" value="F:ATP-dependent protein folding chaperone"/>
    <property type="evidence" value="ECO:0007669"/>
    <property type="project" value="InterPro"/>
</dbReference>
<dbReference type="NCBIfam" id="NF000592">
    <property type="entry name" value="PRK00013.1"/>
    <property type="match status" value="1"/>
</dbReference>
<dbReference type="Gene3D" id="1.10.560.10">
    <property type="entry name" value="GroEL-like equatorial domain"/>
    <property type="match status" value="1"/>
</dbReference>
<dbReference type="CDD" id="cd03344">
    <property type="entry name" value="GroEL"/>
    <property type="match status" value="1"/>
</dbReference>
<dbReference type="NCBIfam" id="NF009488">
    <property type="entry name" value="PRK12850.1"/>
    <property type="match status" value="1"/>
</dbReference>
<dbReference type="HAMAP" id="MF_00600">
    <property type="entry name" value="CH60"/>
    <property type="match status" value="1"/>
</dbReference>
<dbReference type="Gene3D" id="3.50.7.10">
    <property type="entry name" value="GroEL"/>
    <property type="match status" value="1"/>
</dbReference>
<dbReference type="InterPro" id="IPR027410">
    <property type="entry name" value="TCP-1-like_intermed_sf"/>
</dbReference>
<dbReference type="FunFam" id="3.50.7.10:FF:000001">
    <property type="entry name" value="60 kDa chaperonin"/>
    <property type="match status" value="1"/>
</dbReference>
<comment type="subcellular location">
    <subcellularLocation>
        <location evidence="3">Cytoplasm</location>
    </subcellularLocation>
</comment>
<keyword evidence="3" id="KW-0547">Nucleotide-binding</keyword>
<evidence type="ECO:0000313" key="7">
    <source>
        <dbReference type="EMBL" id="MYE38054.1"/>
    </source>
</evidence>
<gene>
    <name evidence="3 7" type="primary">groL</name>
    <name evidence="3" type="synonym">groEL</name>
    <name evidence="7" type="ORF">F4X82_00855</name>
</gene>
<comment type="caution">
    <text evidence="7">The sequence shown here is derived from an EMBL/GenBank/DDBJ whole genome shotgun (WGS) entry which is preliminary data.</text>
</comment>
<feature type="region of interest" description="Disordered" evidence="6">
    <location>
        <begin position="527"/>
        <end position="552"/>
    </location>
</feature>
<dbReference type="InterPro" id="IPR001844">
    <property type="entry name" value="Cpn60/GroEL"/>
</dbReference>
<dbReference type="SUPFAM" id="SSF48592">
    <property type="entry name" value="GroEL equatorial domain-like"/>
    <property type="match status" value="1"/>
</dbReference>
<feature type="compositionally biased region" description="Gly residues" evidence="6">
    <location>
        <begin position="537"/>
        <end position="552"/>
    </location>
</feature>
<dbReference type="NCBIfam" id="NF009487">
    <property type="entry name" value="PRK12849.1"/>
    <property type="match status" value="1"/>
</dbReference>
<dbReference type="PANTHER" id="PTHR45633">
    <property type="entry name" value="60 KDA HEAT SHOCK PROTEIN, MITOCHONDRIAL"/>
    <property type="match status" value="1"/>
</dbReference>
<dbReference type="NCBIfam" id="TIGR02348">
    <property type="entry name" value="GroEL"/>
    <property type="match status" value="1"/>
</dbReference>
<feature type="binding site" evidence="3">
    <location>
        <begin position="29"/>
        <end position="32"/>
    </location>
    <ligand>
        <name>ATP</name>
        <dbReference type="ChEBI" id="CHEBI:30616"/>
    </ligand>
</feature>
<keyword evidence="3" id="KW-0963">Cytoplasm</keyword>
<evidence type="ECO:0000256" key="4">
    <source>
        <dbReference type="RuleBase" id="RU000418"/>
    </source>
</evidence>
<reference evidence="7 8" key="1">
    <citation type="submission" date="2019-09" db="EMBL/GenBank/DDBJ databases">
        <title>Characterisation of the sponge microbiome using genome-centric metagenomics.</title>
        <authorList>
            <person name="Engelberts J.P."/>
            <person name="Robbins S.J."/>
            <person name="De Goeij J.M."/>
            <person name="Aranda M."/>
            <person name="Bell S.C."/>
            <person name="Webster N.S."/>
        </authorList>
    </citation>
    <scope>NUCLEOTIDE SEQUENCE [LARGE SCALE GENOMIC DNA]</scope>
    <source>
        <strain evidence="7">SB0662_bin_43</strain>
    </source>
</reference>
<dbReference type="InterPro" id="IPR027409">
    <property type="entry name" value="GroEL-like_apical_dom_sf"/>
</dbReference>
<dbReference type="Proteomes" id="UP000449092">
    <property type="component" value="Unassembled WGS sequence"/>
</dbReference>
<feature type="binding site" evidence="3">
    <location>
        <begin position="86"/>
        <end position="90"/>
    </location>
    <ligand>
        <name>ATP</name>
        <dbReference type="ChEBI" id="CHEBI:30616"/>
    </ligand>
</feature>
<dbReference type="GO" id="GO:0042026">
    <property type="term" value="P:protein refolding"/>
    <property type="evidence" value="ECO:0007669"/>
    <property type="project" value="UniProtKB-UniRule"/>
</dbReference>
<comment type="similarity">
    <text evidence="1 3 4">Belongs to the chaperonin (HSP60) family.</text>
</comment>
<dbReference type="GO" id="GO:0051082">
    <property type="term" value="F:unfolded protein binding"/>
    <property type="evidence" value="ECO:0007669"/>
    <property type="project" value="UniProtKB-UniRule"/>
</dbReference>
<feature type="binding site" evidence="3">
    <location>
        <position position="415"/>
    </location>
    <ligand>
        <name>ATP</name>
        <dbReference type="ChEBI" id="CHEBI:30616"/>
    </ligand>
</feature>
<dbReference type="GO" id="GO:0005524">
    <property type="term" value="F:ATP binding"/>
    <property type="evidence" value="ECO:0007669"/>
    <property type="project" value="UniProtKB-UniRule"/>
</dbReference>
<evidence type="ECO:0000256" key="2">
    <source>
        <dbReference type="ARBA" id="ARBA00023186"/>
    </source>
</evidence>
<dbReference type="Pfam" id="PF00118">
    <property type="entry name" value="Cpn60_TCP1"/>
    <property type="match status" value="1"/>
</dbReference>
<dbReference type="GO" id="GO:0005737">
    <property type="term" value="C:cytoplasm"/>
    <property type="evidence" value="ECO:0007669"/>
    <property type="project" value="UniProtKB-SubCell"/>
</dbReference>
<dbReference type="PRINTS" id="PR00298">
    <property type="entry name" value="CHAPERONIN60"/>
</dbReference>
<dbReference type="AlphaFoldDB" id="A0A845DBN1"/>
<name>A0A845DBN1_9BACT</name>
<dbReference type="InterPro" id="IPR027413">
    <property type="entry name" value="GROEL-like_equatorial_sf"/>
</dbReference>
<evidence type="ECO:0000313" key="8">
    <source>
        <dbReference type="Proteomes" id="UP000449092"/>
    </source>
</evidence>
<accession>A0A845DBN1</accession>
<dbReference type="SUPFAM" id="SSF54849">
    <property type="entry name" value="GroEL-intermediate domain like"/>
    <property type="match status" value="1"/>
</dbReference>
<dbReference type="NCBIfam" id="NF009489">
    <property type="entry name" value="PRK12851.1"/>
    <property type="match status" value="1"/>
</dbReference>
<dbReference type="InterPro" id="IPR002423">
    <property type="entry name" value="Cpn60/GroEL/TCP-1"/>
</dbReference>
<feature type="binding site" evidence="3">
    <location>
        <position position="499"/>
    </location>
    <ligand>
        <name>ATP</name>
        <dbReference type="ChEBI" id="CHEBI:30616"/>
    </ligand>
</feature>
<dbReference type="SUPFAM" id="SSF52029">
    <property type="entry name" value="GroEL apical domain-like"/>
    <property type="match status" value="1"/>
</dbReference>
<proteinExistence type="inferred from homology"/>
<dbReference type="Gene3D" id="3.30.260.10">
    <property type="entry name" value="TCP-1-like chaperonin intermediate domain"/>
    <property type="match status" value="1"/>
</dbReference>
<protein>
    <recommendedName>
        <fullName evidence="3">Chaperonin GroEL</fullName>
        <ecNumber evidence="3">5.6.1.7</ecNumber>
    </recommendedName>
    <alternativeName>
        <fullName evidence="3">60 kDa chaperonin</fullName>
    </alternativeName>
    <alternativeName>
        <fullName evidence="3">Chaperonin-60</fullName>
        <shortName evidence="3">Cpn60</shortName>
    </alternativeName>
</protein>
<comment type="function">
    <text evidence="3 5">Together with its co-chaperonin GroES, plays an essential role in assisting protein folding. The GroEL-GroES system forms a nano-cage that allows encapsulation of the non-native substrate proteins and provides a physical environment optimized to promote and accelerate protein folding.</text>
</comment>
<organism evidence="7 8">
    <name type="scientific">Candidatus Spechtbacteria bacterium SB0662_bin_43</name>
    <dbReference type="NCBI Taxonomy" id="2604897"/>
    <lineage>
        <taxon>Bacteria</taxon>
        <taxon>Candidatus Spechtiibacteriota</taxon>
    </lineage>
</organism>
<evidence type="ECO:0000256" key="1">
    <source>
        <dbReference type="ARBA" id="ARBA00006607"/>
    </source>
</evidence>
<keyword evidence="2 3" id="KW-0143">Chaperone</keyword>
<comment type="caution">
    <text evidence="3">Lacks conserved residue(s) required for the propagation of feature annotation.</text>
</comment>
<dbReference type="GO" id="GO:0016853">
    <property type="term" value="F:isomerase activity"/>
    <property type="evidence" value="ECO:0007669"/>
    <property type="project" value="UniProtKB-KW"/>
</dbReference>
<comment type="subunit">
    <text evidence="3 5">Forms a cylinder of 14 subunits composed of two heptameric rings stacked back-to-back. Interacts with the co-chaperonin GroES.</text>
</comment>
<evidence type="ECO:0000256" key="5">
    <source>
        <dbReference type="RuleBase" id="RU000419"/>
    </source>
</evidence>
<dbReference type="EC" id="5.6.1.7" evidence="3"/>
<evidence type="ECO:0000256" key="3">
    <source>
        <dbReference type="HAMAP-Rule" id="MF_00600"/>
    </source>
</evidence>
<sequence length="552" mass="58960">MSKVILYNEDARKKLQSGVNQLADAVRVTLGPKGKNVLLDKGFGAPTVTNDGVSIAKEIELDDKIENMGAELVKEVATNTDNNAGDGTTTATILSQAIINEGLKAIATGANPRAIKRGIDKATDFAVEDLKKASRKISASRDEIKQVAIISADDEEMGSIIADVINEVGKDGVVTVEDSQTFGFSREMVEGMQFDKGYVSPYMITHADRMEAVYENPYILITDSKISSMAEILPLLEKVAKSGKKELVIIADDVEGEALATLVVNKLRGTFNTLAIKAPGFGDRKKEMLEDIAVLTGAEVISADRGMKMDAVELNALGEASKVIATKDNTTIVDGKGIKEGVNRRVAMIRSAIEESDSKFDTEKLQERLAKLSGGVAVIRVGAATEVEMKQKQQKMEDALRATRSAIEEGIVPGGGVTFIRMASAINVSHIDDEDERAGAKILKNALEFPLRQLAENAGLDGGVLVEKVRKAPLGQGYNLKTMRNSDDLVDMKEQGILDPTKVVRAALQNAASASGMLLTTEVAVTDKPEEKDTTPGMGGMQPGMGGMGGMM</sequence>
<keyword evidence="3" id="KW-0067">ATP-binding</keyword>
<keyword evidence="3" id="KW-0413">Isomerase</keyword>